<evidence type="ECO:0000313" key="4">
    <source>
        <dbReference type="Proteomes" id="UP000214355"/>
    </source>
</evidence>
<dbReference type="InterPro" id="IPR001173">
    <property type="entry name" value="Glyco_trans_2-like"/>
</dbReference>
<dbReference type="InterPro" id="IPR050256">
    <property type="entry name" value="Glycosyltransferase_2"/>
</dbReference>
<dbReference type="GO" id="GO:0016740">
    <property type="term" value="F:transferase activity"/>
    <property type="evidence" value="ECO:0007669"/>
    <property type="project" value="UniProtKB-KW"/>
</dbReference>
<dbReference type="Proteomes" id="UP000214355">
    <property type="component" value="Chromosome I"/>
</dbReference>
<dbReference type="CDD" id="cd04179">
    <property type="entry name" value="DPM_DPG-synthase_like"/>
    <property type="match status" value="1"/>
</dbReference>
<comment type="similarity">
    <text evidence="1">Belongs to the glycosyltransferase 2 family.</text>
</comment>
<dbReference type="Gene3D" id="3.90.550.10">
    <property type="entry name" value="Spore Coat Polysaccharide Biosynthesis Protein SpsA, Chain A"/>
    <property type="match status" value="1"/>
</dbReference>
<keyword evidence="4" id="KW-1185">Reference proteome</keyword>
<organism evidence="3 4">
    <name type="scientific">Arcanobacterium phocae</name>
    <dbReference type="NCBI Taxonomy" id="131112"/>
    <lineage>
        <taxon>Bacteria</taxon>
        <taxon>Bacillati</taxon>
        <taxon>Actinomycetota</taxon>
        <taxon>Actinomycetes</taxon>
        <taxon>Actinomycetales</taxon>
        <taxon>Actinomycetaceae</taxon>
        <taxon>Arcanobacterium</taxon>
    </lineage>
</organism>
<evidence type="ECO:0000256" key="1">
    <source>
        <dbReference type="ARBA" id="ARBA00006739"/>
    </source>
</evidence>
<accession>A0A1H2LB28</accession>
<dbReference type="InterPro" id="IPR029044">
    <property type="entry name" value="Nucleotide-diphossugar_trans"/>
</dbReference>
<protein>
    <submittedName>
        <fullName evidence="3">Glycosyl transferase family 2</fullName>
    </submittedName>
</protein>
<name>A0A1H2LB28_9ACTO</name>
<evidence type="ECO:0000313" key="3">
    <source>
        <dbReference type="EMBL" id="SDU78203.1"/>
    </source>
</evidence>
<dbReference type="PANTHER" id="PTHR48090:SF7">
    <property type="entry name" value="RFBJ PROTEIN"/>
    <property type="match status" value="1"/>
</dbReference>
<dbReference type="PANTHER" id="PTHR48090">
    <property type="entry name" value="UNDECAPRENYL-PHOSPHATE 4-DEOXY-4-FORMAMIDO-L-ARABINOSE TRANSFERASE-RELATED"/>
    <property type="match status" value="1"/>
</dbReference>
<dbReference type="STRING" id="131112.SAMN04489737_0370"/>
<feature type="domain" description="Glycosyltransferase 2-like" evidence="2">
    <location>
        <begin position="27"/>
        <end position="183"/>
    </location>
</feature>
<dbReference type="EMBL" id="LT629804">
    <property type="protein sequence ID" value="SDU78203.1"/>
    <property type="molecule type" value="Genomic_DNA"/>
</dbReference>
<dbReference type="SUPFAM" id="SSF53448">
    <property type="entry name" value="Nucleotide-diphospho-sugar transferases"/>
    <property type="match status" value="1"/>
</dbReference>
<keyword evidence="3" id="KW-0808">Transferase</keyword>
<gene>
    <name evidence="3" type="ORF">SAMN04489737_0370</name>
</gene>
<dbReference type="Pfam" id="PF00535">
    <property type="entry name" value="Glycos_transf_2"/>
    <property type="match status" value="1"/>
</dbReference>
<sequence>MADPEKITEEERNITGWSEQLAQESWLIVPLYNEAKVIKGVMEEARKTFPNIVCVNDGSSDDSATQARHSGVDVVEHPINLGQGAALRTGLDYALLQPNAKYFVTFDSDGQHRVVDAQKMIIRLAKEPIDVVIGSRFLDDRTNAGLLKRIVLKAAVVFQRLTTGMRLTDAHNGLRALNRTAAKNIRINQNRMAHASEIVSEIAEHKLRYVEEPVFIVYTDYSLSKGQSLWNSVNILSDLMFR</sequence>
<proteinExistence type="inferred from homology"/>
<reference evidence="4" key="1">
    <citation type="submission" date="2016-10" db="EMBL/GenBank/DDBJ databases">
        <authorList>
            <person name="Varghese N."/>
            <person name="Submissions S."/>
        </authorList>
    </citation>
    <scope>NUCLEOTIDE SEQUENCE [LARGE SCALE GENOMIC DNA]</scope>
    <source>
        <strain evidence="4">DSM 10002</strain>
    </source>
</reference>
<dbReference type="AlphaFoldDB" id="A0A1H2LB28"/>
<evidence type="ECO:0000259" key="2">
    <source>
        <dbReference type="Pfam" id="PF00535"/>
    </source>
</evidence>